<dbReference type="SUPFAM" id="SSF53448">
    <property type="entry name" value="Nucleotide-diphospho-sugar transferases"/>
    <property type="match status" value="1"/>
</dbReference>
<dbReference type="AlphaFoldDB" id="A0A1D3L1J3"/>
<keyword evidence="3" id="KW-1185">Reference proteome</keyword>
<dbReference type="EC" id="2.4.1.-" evidence="2"/>
<organism evidence="2 3">
    <name type="scientific">Methanobacterium congolense</name>
    <dbReference type="NCBI Taxonomy" id="118062"/>
    <lineage>
        <taxon>Archaea</taxon>
        <taxon>Methanobacteriati</taxon>
        <taxon>Methanobacteriota</taxon>
        <taxon>Methanomada group</taxon>
        <taxon>Methanobacteria</taxon>
        <taxon>Methanobacteriales</taxon>
        <taxon>Methanobacteriaceae</taxon>
        <taxon>Methanobacterium</taxon>
    </lineage>
</organism>
<dbReference type="OrthoDB" id="147253at2157"/>
<dbReference type="GeneID" id="30411830"/>
<dbReference type="PATRIC" id="fig|129848.4.peg.988"/>
<sequence length="230" mass="25775">MKISIVIPALNEEGIVGKTVKSVPLKQLNDMGFETEIIVVNNASTDNTAQEAEEAGARVIYESNRGYGNAYLRGFREAEGDIIVMGDADGTYPLERTPEFVRYITDEGVDFVIGSRFEGEIQDGAMPALHKYIGNPMLTKMLNQLFKADFSDTHCGMRAFTREALKKMDLKSPGMEFAIEMVIEASVKNLKIKEVPIVYRKRGGGQAKLNSFKDGWRHSKYMLKRKFSSE</sequence>
<dbReference type="FunFam" id="3.90.550.10:FF:000129">
    <property type="entry name" value="Glycosyltransferase family 2 protein"/>
    <property type="match status" value="1"/>
</dbReference>
<dbReference type="Gene3D" id="3.90.550.10">
    <property type="entry name" value="Spore Coat Polysaccharide Biosynthesis Protein SpsA, Chain A"/>
    <property type="match status" value="1"/>
</dbReference>
<dbReference type="PANTHER" id="PTHR48090:SF7">
    <property type="entry name" value="RFBJ PROTEIN"/>
    <property type="match status" value="1"/>
</dbReference>
<dbReference type="InterPro" id="IPR050256">
    <property type="entry name" value="Glycosyltransferase_2"/>
</dbReference>
<dbReference type="Proteomes" id="UP000094707">
    <property type="component" value="Chromosome I"/>
</dbReference>
<dbReference type="RefSeq" id="WP_071906693.1">
    <property type="nucleotide sequence ID" value="NZ_LT607756.1"/>
</dbReference>
<dbReference type="GO" id="GO:0016757">
    <property type="term" value="F:glycosyltransferase activity"/>
    <property type="evidence" value="ECO:0007669"/>
    <property type="project" value="UniProtKB-KW"/>
</dbReference>
<dbReference type="Pfam" id="PF00535">
    <property type="entry name" value="Glycos_transf_2"/>
    <property type="match status" value="1"/>
</dbReference>
<protein>
    <submittedName>
        <fullName evidence="2">Low-salt glycan biosynthesis hexosyltransferase Agl6</fullName>
        <ecNumber evidence="2">2.4.1.-</ecNumber>
    </submittedName>
</protein>
<evidence type="ECO:0000313" key="2">
    <source>
        <dbReference type="EMBL" id="SCG85542.1"/>
    </source>
</evidence>
<dbReference type="PANTHER" id="PTHR48090">
    <property type="entry name" value="UNDECAPRENYL-PHOSPHATE 4-DEOXY-4-FORMAMIDO-L-ARABINOSE TRANSFERASE-RELATED"/>
    <property type="match status" value="1"/>
</dbReference>
<dbReference type="InterPro" id="IPR029044">
    <property type="entry name" value="Nucleotide-diphossugar_trans"/>
</dbReference>
<dbReference type="STRING" id="118062.MCBB_0982"/>
<reference evidence="2 3" key="1">
    <citation type="submission" date="2016-08" db="EMBL/GenBank/DDBJ databases">
        <authorList>
            <person name="Seilhamer J.J."/>
        </authorList>
    </citation>
    <scope>NUCLEOTIDE SEQUENCE [LARGE SCALE GENOMIC DNA]</scope>
    <source>
        <strain evidence="2">Buetzberg</strain>
    </source>
</reference>
<dbReference type="EMBL" id="LT607756">
    <property type="protein sequence ID" value="SCG85542.1"/>
    <property type="molecule type" value="Genomic_DNA"/>
</dbReference>
<accession>A0A1D3L1J3</accession>
<evidence type="ECO:0000313" key="3">
    <source>
        <dbReference type="Proteomes" id="UP000094707"/>
    </source>
</evidence>
<proteinExistence type="predicted"/>
<keyword evidence="2" id="KW-0328">Glycosyltransferase</keyword>
<dbReference type="InterPro" id="IPR001173">
    <property type="entry name" value="Glyco_trans_2-like"/>
</dbReference>
<keyword evidence="2" id="KW-0808">Transferase</keyword>
<gene>
    <name evidence="2" type="primary">agl6</name>
    <name evidence="2" type="ORF">MCBB_0982</name>
</gene>
<dbReference type="KEGG" id="mcub:MCBB_0982"/>
<dbReference type="CDD" id="cd04179">
    <property type="entry name" value="DPM_DPG-synthase_like"/>
    <property type="match status" value="1"/>
</dbReference>
<feature type="domain" description="Glycosyltransferase 2-like" evidence="1">
    <location>
        <begin position="4"/>
        <end position="167"/>
    </location>
</feature>
<name>A0A1D3L1J3_9EURY</name>
<evidence type="ECO:0000259" key="1">
    <source>
        <dbReference type="Pfam" id="PF00535"/>
    </source>
</evidence>